<dbReference type="RefSeq" id="WP_259093059.1">
    <property type="nucleotide sequence ID" value="NZ_CP130454.1"/>
</dbReference>
<sequence>MRRNLVLVSLLTFLPQIPSFTQQGQIIQLMVFRDGEVKDVAMAIARATGLNLIVDNSVTGTVSLHLKGVSAEEALSLIAQAVGARLMKTEKGLLLTKQPPSPILQVEVKEGKVTLNAQNADASEVLRQIAEKGKVNLLLPADLPVSRVTINLQDVPVDEAINAVAKGAGWEVQKEL</sequence>
<organism evidence="2 3">
    <name type="scientific">Candidatus Fervidibacter sacchari</name>
    <dbReference type="NCBI Taxonomy" id="1448929"/>
    <lineage>
        <taxon>Bacteria</taxon>
        <taxon>Candidatus Fervidibacterota</taxon>
        <taxon>Candidatus Fervidibacter</taxon>
    </lineage>
</organism>
<evidence type="ECO:0000259" key="1">
    <source>
        <dbReference type="Pfam" id="PF21305"/>
    </source>
</evidence>
<dbReference type="PANTHER" id="PTHR30604">
    <property type="entry name" value="PROTEIN TRANSPORT PROTEIN HOFQ"/>
    <property type="match status" value="1"/>
</dbReference>
<dbReference type="PANTHER" id="PTHR30604:SF1">
    <property type="entry name" value="DNA UTILIZATION PROTEIN HOFQ"/>
    <property type="match status" value="1"/>
</dbReference>
<evidence type="ECO:0000313" key="2">
    <source>
        <dbReference type="EMBL" id="MCS3918003.1"/>
    </source>
</evidence>
<dbReference type="InterPro" id="IPR049371">
    <property type="entry name" value="GspD-like_N0"/>
</dbReference>
<proteinExistence type="predicted"/>
<evidence type="ECO:0000313" key="3">
    <source>
        <dbReference type="Proteomes" id="UP001204798"/>
    </source>
</evidence>
<feature type="domain" description="GspD-like N0" evidence="1">
    <location>
        <begin position="32"/>
        <end position="78"/>
    </location>
</feature>
<comment type="caution">
    <text evidence="2">The sequence shown here is derived from an EMBL/GenBank/DDBJ whole genome shotgun (WGS) entry which is preliminary data.</text>
</comment>
<accession>A0ABT2EJ84</accession>
<name>A0ABT2EJ84_9BACT</name>
<dbReference type="Pfam" id="PF21305">
    <property type="entry name" value="type_II_gspD_N0"/>
    <property type="match status" value="1"/>
</dbReference>
<protein>
    <submittedName>
        <fullName evidence="2">Type II secretory pathway component HofQ</fullName>
    </submittedName>
</protein>
<dbReference type="InterPro" id="IPR051808">
    <property type="entry name" value="Type_IV_pilus_biogenesis"/>
</dbReference>
<reference evidence="2 3" key="1">
    <citation type="submission" date="2022-08" db="EMBL/GenBank/DDBJ databases">
        <title>Bacterial and archaeal communities from various locations to study Microbial Dark Matter (Phase II).</title>
        <authorList>
            <person name="Stepanauskas R."/>
        </authorList>
    </citation>
    <scope>NUCLEOTIDE SEQUENCE [LARGE SCALE GENOMIC DNA]</scope>
    <source>
        <strain evidence="2 3">PD1</strain>
    </source>
</reference>
<keyword evidence="3" id="KW-1185">Reference proteome</keyword>
<dbReference type="EMBL" id="JANUCP010000001">
    <property type="protein sequence ID" value="MCS3918003.1"/>
    <property type="molecule type" value="Genomic_DNA"/>
</dbReference>
<gene>
    <name evidence="2" type="ORF">M2350_000400</name>
</gene>
<dbReference type="Gene3D" id="3.30.1370.130">
    <property type="match status" value="2"/>
</dbReference>
<dbReference type="Proteomes" id="UP001204798">
    <property type="component" value="Unassembled WGS sequence"/>
</dbReference>